<comment type="subcellular location">
    <subcellularLocation>
        <location evidence="2">Cytoplasm</location>
    </subcellularLocation>
    <subcellularLocation>
        <location evidence="1">Nucleus</location>
    </subcellularLocation>
</comment>
<dbReference type="EMBL" id="JABFTP020000103">
    <property type="protein sequence ID" value="KAL3277028.1"/>
    <property type="molecule type" value="Genomic_DNA"/>
</dbReference>
<dbReference type="FunFam" id="2.60.40.790:FF:000006">
    <property type="entry name" value="calcyclin-binding protein-like"/>
    <property type="match status" value="1"/>
</dbReference>
<dbReference type="GO" id="GO:0005737">
    <property type="term" value="C:cytoplasm"/>
    <property type="evidence" value="ECO:0007669"/>
    <property type="project" value="UniProtKB-SubCell"/>
</dbReference>
<dbReference type="GO" id="GO:0005634">
    <property type="term" value="C:nucleus"/>
    <property type="evidence" value="ECO:0007669"/>
    <property type="project" value="UniProtKB-SubCell"/>
</dbReference>
<dbReference type="SUPFAM" id="SSF49764">
    <property type="entry name" value="HSP20-like chaperones"/>
    <property type="match status" value="1"/>
</dbReference>
<evidence type="ECO:0000256" key="7">
    <source>
        <dbReference type="ARBA" id="ARBA00022990"/>
    </source>
</evidence>
<keyword evidence="5" id="KW-0597">Phosphoprotein</keyword>
<comment type="function">
    <text evidence="9">May be involved in calcium-dependent ubiquitination and subsequent proteasomal degradation of target proteins. Probably serves as a molecular bridge in ubiquitin E3 complexes. Participates in the ubiquitin-mediated degradation of beta-catenin (CTNNB1).</text>
</comment>
<evidence type="ECO:0000256" key="8">
    <source>
        <dbReference type="ARBA" id="ARBA00023242"/>
    </source>
</evidence>
<accession>A0ABD2NEG7</accession>
<dbReference type="Gene3D" id="2.60.40.790">
    <property type="match status" value="1"/>
</dbReference>
<name>A0ABD2NEG7_9CUCU</name>
<dbReference type="SUPFAM" id="SSF140106">
    <property type="entry name" value="Calcyclin-binding protein-like"/>
    <property type="match status" value="1"/>
</dbReference>
<keyword evidence="4" id="KW-0963">Cytoplasm</keyword>
<evidence type="ECO:0000313" key="13">
    <source>
        <dbReference type="EMBL" id="KAL3277028.1"/>
    </source>
</evidence>
<evidence type="ECO:0000256" key="5">
    <source>
        <dbReference type="ARBA" id="ARBA00022553"/>
    </source>
</evidence>
<dbReference type="Pfam" id="PF04969">
    <property type="entry name" value="CS"/>
    <property type="match status" value="1"/>
</dbReference>
<dbReference type="PROSITE" id="PS51203">
    <property type="entry name" value="CS"/>
    <property type="match status" value="1"/>
</dbReference>
<keyword evidence="7" id="KW-0007">Acetylation</keyword>
<protein>
    <recommendedName>
        <fullName evidence="3">Calcyclin-binding protein</fullName>
    </recommendedName>
</protein>
<evidence type="ECO:0000256" key="6">
    <source>
        <dbReference type="ARBA" id="ARBA00022786"/>
    </source>
</evidence>
<keyword evidence="6" id="KW-0833">Ubl conjugation pathway</keyword>
<dbReference type="Gene3D" id="4.10.860.10">
    <property type="entry name" value="UVR domain"/>
    <property type="match status" value="1"/>
</dbReference>
<dbReference type="InterPro" id="IPR052289">
    <property type="entry name" value="Calcyclin-binding_UBL-bridge"/>
</dbReference>
<evidence type="ECO:0000259" key="12">
    <source>
        <dbReference type="PROSITE" id="PS51203"/>
    </source>
</evidence>
<organism evidence="13 14">
    <name type="scientific">Cryptolaemus montrouzieri</name>
    <dbReference type="NCBI Taxonomy" id="559131"/>
    <lineage>
        <taxon>Eukaryota</taxon>
        <taxon>Metazoa</taxon>
        <taxon>Ecdysozoa</taxon>
        <taxon>Arthropoda</taxon>
        <taxon>Hexapoda</taxon>
        <taxon>Insecta</taxon>
        <taxon>Pterygota</taxon>
        <taxon>Neoptera</taxon>
        <taxon>Endopterygota</taxon>
        <taxon>Coleoptera</taxon>
        <taxon>Polyphaga</taxon>
        <taxon>Cucujiformia</taxon>
        <taxon>Coccinelloidea</taxon>
        <taxon>Coccinellidae</taxon>
        <taxon>Scymninae</taxon>
        <taxon>Scymnini</taxon>
        <taxon>Cryptolaemus</taxon>
    </lineage>
</organism>
<evidence type="ECO:0000256" key="3">
    <source>
        <dbReference type="ARBA" id="ARBA00015702"/>
    </source>
</evidence>
<dbReference type="CDD" id="cd06468">
    <property type="entry name" value="p23_CacyBP"/>
    <property type="match status" value="1"/>
</dbReference>
<evidence type="ECO:0000256" key="2">
    <source>
        <dbReference type="ARBA" id="ARBA00004496"/>
    </source>
</evidence>
<gene>
    <name evidence="13" type="ORF">HHI36_012390</name>
</gene>
<proteinExistence type="predicted"/>
<feature type="domain" description="CS" evidence="12">
    <location>
        <begin position="69"/>
        <end position="162"/>
    </location>
</feature>
<dbReference type="InterPro" id="IPR037893">
    <property type="entry name" value="CS_CacyBP"/>
</dbReference>
<evidence type="ECO:0000256" key="1">
    <source>
        <dbReference type="ARBA" id="ARBA00004123"/>
    </source>
</evidence>
<dbReference type="InterPro" id="IPR007699">
    <property type="entry name" value="SGS_dom"/>
</dbReference>
<dbReference type="AlphaFoldDB" id="A0ABD2NEG7"/>
<reference evidence="13 14" key="1">
    <citation type="journal article" date="2021" name="BMC Biol.">
        <title>Horizontally acquired antibacterial genes associated with adaptive radiation of ladybird beetles.</title>
        <authorList>
            <person name="Li H.S."/>
            <person name="Tang X.F."/>
            <person name="Huang Y.H."/>
            <person name="Xu Z.Y."/>
            <person name="Chen M.L."/>
            <person name="Du X.Y."/>
            <person name="Qiu B.Y."/>
            <person name="Chen P.T."/>
            <person name="Zhang W."/>
            <person name="Slipinski A."/>
            <person name="Escalona H.E."/>
            <person name="Waterhouse R.M."/>
            <person name="Zwick A."/>
            <person name="Pang H."/>
        </authorList>
    </citation>
    <scope>NUCLEOTIDE SEQUENCE [LARGE SCALE GENOMIC DNA]</scope>
    <source>
        <strain evidence="13">SYSU2018</strain>
    </source>
</reference>
<evidence type="ECO:0000313" key="14">
    <source>
        <dbReference type="Proteomes" id="UP001516400"/>
    </source>
</evidence>
<comment type="caution">
    <text evidence="13">The sequence shown here is derived from an EMBL/GenBank/DDBJ whole genome shotgun (WGS) entry which is preliminary data.</text>
</comment>
<dbReference type="InterPro" id="IPR015120">
    <property type="entry name" value="Siah-Interact_N"/>
</dbReference>
<dbReference type="Proteomes" id="UP001516400">
    <property type="component" value="Unassembled WGS sequence"/>
</dbReference>
<keyword evidence="8" id="KW-0539">Nucleus</keyword>
<dbReference type="InterPro" id="IPR007052">
    <property type="entry name" value="CS_dom"/>
</dbReference>
<feature type="domain" description="SGS" evidence="11">
    <location>
        <begin position="147"/>
        <end position="223"/>
    </location>
</feature>
<evidence type="ECO:0000259" key="11">
    <source>
        <dbReference type="PROSITE" id="PS51048"/>
    </source>
</evidence>
<sequence length="223" mass="25782">MEQKVAELKKDINELETLLKQAERQKVKDLLSIELRRLVSEHVKLEESLKNEIVTIPTKNVSTPKRYQTKINNYGWDQSSKFVKFFVTLAGVHTIPLENVVCKFNNKSLELEVKDLDNKDYNFVINKLLYAINPESSNWRVKTDMVIINAAKVDPTNWSHVTEIEKKASDAKQKPFDVDKSGPPEDGLMTLMKNMYEQGDDELKRTIAKAWTESQNKKNQLDI</sequence>
<dbReference type="PROSITE" id="PS51048">
    <property type="entry name" value="SGS"/>
    <property type="match status" value="1"/>
</dbReference>
<dbReference type="Pfam" id="PF09032">
    <property type="entry name" value="Siah-Interact_N"/>
    <property type="match status" value="1"/>
</dbReference>
<dbReference type="PANTHER" id="PTHR13164">
    <property type="entry name" value="CALICYLIN BINDING PROTEIN"/>
    <property type="match status" value="1"/>
</dbReference>
<evidence type="ECO:0000256" key="10">
    <source>
        <dbReference type="SAM" id="Coils"/>
    </source>
</evidence>
<evidence type="ECO:0000256" key="9">
    <source>
        <dbReference type="ARBA" id="ARBA00025145"/>
    </source>
</evidence>
<dbReference type="InterPro" id="IPR008978">
    <property type="entry name" value="HSP20-like_chaperone"/>
</dbReference>
<dbReference type="PANTHER" id="PTHR13164:SF3">
    <property type="entry name" value="CALCYCLIN-BINDING PROTEIN"/>
    <property type="match status" value="1"/>
</dbReference>
<feature type="coiled-coil region" evidence="10">
    <location>
        <begin position="1"/>
        <end position="28"/>
    </location>
</feature>
<keyword evidence="14" id="KW-1185">Reference proteome</keyword>
<dbReference type="InterPro" id="IPR037201">
    <property type="entry name" value="CacyBP_N"/>
</dbReference>
<evidence type="ECO:0000256" key="4">
    <source>
        <dbReference type="ARBA" id="ARBA00022490"/>
    </source>
</evidence>
<keyword evidence="10" id="KW-0175">Coiled coil</keyword>